<evidence type="ECO:0000313" key="4">
    <source>
        <dbReference type="Proteomes" id="UP000280696"/>
    </source>
</evidence>
<keyword evidence="4" id="KW-1185">Reference proteome</keyword>
<dbReference type="EMBL" id="RAYQ01000018">
    <property type="protein sequence ID" value="RKI89915.1"/>
    <property type="molecule type" value="Genomic_DNA"/>
</dbReference>
<dbReference type="RefSeq" id="WP_120471349.1">
    <property type="nucleotide sequence ID" value="NZ_CATAJS010000023.1"/>
</dbReference>
<dbReference type="Proteomes" id="UP000280696">
    <property type="component" value="Unassembled WGS sequence"/>
</dbReference>
<evidence type="ECO:0000256" key="1">
    <source>
        <dbReference type="ARBA" id="ARBA00010457"/>
    </source>
</evidence>
<dbReference type="InterPro" id="IPR036423">
    <property type="entry name" value="SOD-like_Cu/Zn_dom_sf"/>
</dbReference>
<name>A0A3A9AU79_9FIRM</name>
<proteinExistence type="inferred from homology"/>
<dbReference type="SUPFAM" id="SSF49329">
    <property type="entry name" value="Cu,Zn superoxide dismutase-like"/>
    <property type="match status" value="1"/>
</dbReference>
<gene>
    <name evidence="3" type="ORF">D7V94_16075</name>
</gene>
<dbReference type="AlphaFoldDB" id="A0A3A9AU79"/>
<comment type="caution">
    <text evidence="3">The sequence shown here is derived from an EMBL/GenBank/DDBJ whole genome shotgun (WGS) entry which is preliminary data.</text>
</comment>
<dbReference type="Pfam" id="PF00080">
    <property type="entry name" value="Sod_Cu"/>
    <property type="match status" value="1"/>
</dbReference>
<accession>A0A3A9AU79</accession>
<dbReference type="InterPro" id="IPR001424">
    <property type="entry name" value="SOD_Cu_Zn_dom"/>
</dbReference>
<comment type="similarity">
    <text evidence="1">Belongs to the Cu-Zn superoxide dismutase family.</text>
</comment>
<reference evidence="3 4" key="1">
    <citation type="submission" date="2018-09" db="EMBL/GenBank/DDBJ databases">
        <title>Murine metabolic-syndrome-specific gut microbial biobank.</title>
        <authorList>
            <person name="Liu C."/>
        </authorList>
    </citation>
    <scope>NUCLEOTIDE SEQUENCE [LARGE SCALE GENOMIC DNA]</scope>
    <source>
        <strain evidence="3 4">0.1xD8-82</strain>
    </source>
</reference>
<dbReference type="Gene3D" id="2.60.40.200">
    <property type="entry name" value="Superoxide dismutase, copper/zinc binding domain"/>
    <property type="match status" value="1"/>
</dbReference>
<dbReference type="OrthoDB" id="9792957at2"/>
<feature type="domain" description="Superoxide dismutase copper/zinc binding" evidence="2">
    <location>
        <begin position="28"/>
        <end position="155"/>
    </location>
</feature>
<evidence type="ECO:0000259" key="2">
    <source>
        <dbReference type="Pfam" id="PF00080"/>
    </source>
</evidence>
<dbReference type="GO" id="GO:0006801">
    <property type="term" value="P:superoxide metabolic process"/>
    <property type="evidence" value="ECO:0007669"/>
    <property type="project" value="InterPro"/>
</dbReference>
<organism evidence="3 4">
    <name type="scientific">Parablautia intestinalis</name>
    <dbReference type="NCBI Taxonomy" id="2320100"/>
    <lineage>
        <taxon>Bacteria</taxon>
        <taxon>Bacillati</taxon>
        <taxon>Bacillota</taxon>
        <taxon>Clostridia</taxon>
        <taxon>Lachnospirales</taxon>
        <taxon>Lachnospiraceae</taxon>
        <taxon>Parablautia</taxon>
    </lineage>
</organism>
<dbReference type="GO" id="GO:0005507">
    <property type="term" value="F:copper ion binding"/>
    <property type="evidence" value="ECO:0007669"/>
    <property type="project" value="InterPro"/>
</dbReference>
<evidence type="ECO:0000313" key="3">
    <source>
        <dbReference type="EMBL" id="RKI89915.1"/>
    </source>
</evidence>
<dbReference type="InterPro" id="IPR024134">
    <property type="entry name" value="SOD_Cu/Zn_/chaperone"/>
</dbReference>
<dbReference type="PANTHER" id="PTHR10003">
    <property type="entry name" value="SUPEROXIDE DISMUTASE CU-ZN -RELATED"/>
    <property type="match status" value="1"/>
</dbReference>
<protein>
    <submittedName>
        <fullName evidence="3">Superoxide dismutase family protein</fullName>
    </submittedName>
</protein>
<sequence>MPFINSLYPAIPDARAAVYGTESYPDLNGIVLFCQMPYGVFINAQFHGLPPISKSNPNRFMGFHIHENGNCSLDENQELAFTGNHYNPDTQLHPSHRGDLPPVLNCNGYAWQSFLTDAFRVEEIIGRSIVLHALPDDFKTQPSGDSGSKIGCGIISAGQL</sequence>